<sequence length="688" mass="75343">MSTSTPMRTSARKRKPANYAVSAAFKDLADSDENPDTGPNAEDSESAFEADQANAENNAADEESDVESLHSDDSIIGEDNDEDDVGSIGSTPPKRKPGPKPKAKAPKATPKSTSAATKSGPTPASVKGKLRRPKKTKSGPDEPRFQDPAIRVTYRQGIVHTASKKDKVQQIFGIDDDELVKGVRVRDRGMLMPAVPMKEHLAPSPWAKEEEEEKSGDMEDPTYGAQNARWVDLEDVEGYLPTPGETLSVYLGPIVEQKIVTFSRFGVHQLESNGGAERNGAMFHAGGAVSSLDWCPHRPQGTQYLAVSALTDDPIKTAESATEIPVAFERRPKKDCIQIWRFPVGPGGKILKPSLALVLCHSWGSARDLRWCPMYRPKQEKELGYLAGCFGDGDARVIHITLPEEDDDNTAFTHIQHFISPAYQLTAPSTITTLSFLSPNSIAVGTSLGYLLTFPLSLDPKPDPIFFHPLHQTHITNITTCYPSFPNHILTNSLDGYSRVTSLHAPDTDYLNTNRSRLAPSAIAWLDHLQSAITSEEASAIKVFPLRRFYSATSIASHRGVVRSISTSPYHSIVLSGGSEGEAILCNPGRRLFHSKVKNYQQTWFLAEWSESARALRIVDGFKMEEAEHAGVSARRQGAAMKGYQVLLAVYPCEVRVEVVAWNRNLEYGGWACAGLGCGLVRVEDVAY</sequence>
<dbReference type="AlphaFoldDB" id="A0A4V3SJW9"/>
<keyword evidence="6" id="KW-1185">Reference proteome</keyword>
<dbReference type="OrthoDB" id="4703at2759"/>
<dbReference type="STRING" id="341454.A0A4V3SJW9"/>
<dbReference type="SUPFAM" id="SSF50978">
    <property type="entry name" value="WD40 repeat-like"/>
    <property type="match status" value="1"/>
</dbReference>
<feature type="compositionally biased region" description="Low complexity" evidence="4">
    <location>
        <begin position="49"/>
        <end position="58"/>
    </location>
</feature>
<feature type="region of interest" description="Disordered" evidence="4">
    <location>
        <begin position="1"/>
        <end position="149"/>
    </location>
</feature>
<feature type="region of interest" description="Disordered" evidence="4">
    <location>
        <begin position="202"/>
        <end position="223"/>
    </location>
</feature>
<keyword evidence="2" id="KW-0804">Transcription</keyword>
<comment type="subcellular location">
    <subcellularLocation>
        <location evidence="1">Nucleus</location>
    </subcellularLocation>
</comment>
<gene>
    <name evidence="5" type="ORF">EX30DRAFT_361428</name>
</gene>
<dbReference type="FunCoup" id="A0A4V3SJW9">
    <property type="interactions" value="219"/>
</dbReference>
<dbReference type="GO" id="GO:0000127">
    <property type="term" value="C:transcription factor TFIIIC complex"/>
    <property type="evidence" value="ECO:0007669"/>
    <property type="project" value="TreeGrafter"/>
</dbReference>
<dbReference type="InterPro" id="IPR015943">
    <property type="entry name" value="WD40/YVTN_repeat-like_dom_sf"/>
</dbReference>
<feature type="compositionally biased region" description="Basic residues" evidence="4">
    <location>
        <begin position="128"/>
        <end position="137"/>
    </location>
</feature>
<name>A0A4V3SJW9_9PEZI</name>
<reference evidence="5 6" key="1">
    <citation type="submission" date="2019-04" db="EMBL/GenBank/DDBJ databases">
        <title>Comparative genomics and transcriptomics to analyze fruiting body development in filamentous ascomycetes.</title>
        <authorList>
            <consortium name="DOE Joint Genome Institute"/>
            <person name="Lutkenhaus R."/>
            <person name="Traeger S."/>
            <person name="Breuer J."/>
            <person name="Kuo A."/>
            <person name="Lipzen A."/>
            <person name="Pangilinan J."/>
            <person name="Dilworth D."/>
            <person name="Sandor L."/>
            <person name="Poggeler S."/>
            <person name="Barry K."/>
            <person name="Grigoriev I.V."/>
            <person name="Nowrousian M."/>
        </authorList>
    </citation>
    <scope>NUCLEOTIDE SEQUENCE [LARGE SCALE GENOMIC DNA]</scope>
    <source>
        <strain evidence="5 6">CBS 389.68</strain>
    </source>
</reference>
<dbReference type="PANTHER" id="PTHR15052">
    <property type="entry name" value="RNA POLYMERASE III TRANSCRIPTION INITIATION FACTOR COMPLEX SUBUNIT"/>
    <property type="match status" value="1"/>
</dbReference>
<evidence type="ECO:0000256" key="2">
    <source>
        <dbReference type="ARBA" id="ARBA00023163"/>
    </source>
</evidence>
<feature type="compositionally biased region" description="Acidic residues" evidence="4">
    <location>
        <begin position="209"/>
        <end position="220"/>
    </location>
</feature>
<feature type="compositionally biased region" description="Acidic residues" evidence="4">
    <location>
        <begin position="75"/>
        <end position="85"/>
    </location>
</feature>
<evidence type="ECO:0000313" key="5">
    <source>
        <dbReference type="EMBL" id="TGZ85615.1"/>
    </source>
</evidence>
<dbReference type="InterPro" id="IPR036322">
    <property type="entry name" value="WD40_repeat_dom_sf"/>
</dbReference>
<evidence type="ECO:0000313" key="6">
    <source>
        <dbReference type="Proteomes" id="UP000298138"/>
    </source>
</evidence>
<proteinExistence type="predicted"/>
<feature type="compositionally biased region" description="Basic residues" evidence="4">
    <location>
        <begin position="93"/>
        <end position="105"/>
    </location>
</feature>
<feature type="compositionally biased region" description="Low complexity" evidence="4">
    <location>
        <begin position="106"/>
        <end position="120"/>
    </location>
</feature>
<keyword evidence="3" id="KW-0539">Nucleus</keyword>
<dbReference type="GO" id="GO:0005634">
    <property type="term" value="C:nucleus"/>
    <property type="evidence" value="ECO:0007669"/>
    <property type="project" value="UniProtKB-SubCell"/>
</dbReference>
<dbReference type="Gene3D" id="2.130.10.10">
    <property type="entry name" value="YVTN repeat-like/Quinoprotein amine dehydrogenase"/>
    <property type="match status" value="1"/>
</dbReference>
<dbReference type="GO" id="GO:0006383">
    <property type="term" value="P:transcription by RNA polymerase III"/>
    <property type="evidence" value="ECO:0007669"/>
    <property type="project" value="TreeGrafter"/>
</dbReference>
<evidence type="ECO:0000256" key="1">
    <source>
        <dbReference type="ARBA" id="ARBA00004123"/>
    </source>
</evidence>
<evidence type="ECO:0000256" key="4">
    <source>
        <dbReference type="SAM" id="MobiDB-lite"/>
    </source>
</evidence>
<dbReference type="Proteomes" id="UP000298138">
    <property type="component" value="Unassembled WGS sequence"/>
</dbReference>
<protein>
    <recommendedName>
        <fullName evidence="7">Transcription factor TFIIIC complex subunit Tfc6</fullName>
    </recommendedName>
</protein>
<evidence type="ECO:0008006" key="7">
    <source>
        <dbReference type="Google" id="ProtNLM"/>
    </source>
</evidence>
<evidence type="ECO:0000256" key="3">
    <source>
        <dbReference type="ARBA" id="ARBA00023242"/>
    </source>
</evidence>
<dbReference type="InterPro" id="IPR052416">
    <property type="entry name" value="GTF3C_component"/>
</dbReference>
<dbReference type="InParanoid" id="A0A4V3SJW9"/>
<accession>A0A4V3SJW9</accession>
<organism evidence="5 6">
    <name type="scientific">Ascodesmis nigricans</name>
    <dbReference type="NCBI Taxonomy" id="341454"/>
    <lineage>
        <taxon>Eukaryota</taxon>
        <taxon>Fungi</taxon>
        <taxon>Dikarya</taxon>
        <taxon>Ascomycota</taxon>
        <taxon>Pezizomycotina</taxon>
        <taxon>Pezizomycetes</taxon>
        <taxon>Pezizales</taxon>
        <taxon>Ascodesmidaceae</taxon>
        <taxon>Ascodesmis</taxon>
    </lineage>
</organism>
<dbReference type="EMBL" id="ML220112">
    <property type="protein sequence ID" value="TGZ85615.1"/>
    <property type="molecule type" value="Genomic_DNA"/>
</dbReference>
<dbReference type="PANTHER" id="PTHR15052:SF2">
    <property type="entry name" value="GENERAL TRANSCRIPTION FACTOR 3C POLYPEPTIDE 2"/>
    <property type="match status" value="1"/>
</dbReference>